<dbReference type="InterPro" id="IPR013083">
    <property type="entry name" value="Znf_RING/FYVE/PHD"/>
</dbReference>
<feature type="compositionally biased region" description="Polar residues" evidence="3">
    <location>
        <begin position="295"/>
        <end position="315"/>
    </location>
</feature>
<proteinExistence type="predicted"/>
<dbReference type="Gene3D" id="3.30.40.10">
    <property type="entry name" value="Zinc/RING finger domain, C3HC4 (zinc finger)"/>
    <property type="match status" value="1"/>
</dbReference>
<accession>A0A0C3C4H2</accession>
<evidence type="ECO:0000259" key="4">
    <source>
        <dbReference type="PROSITE" id="PS50089"/>
    </source>
</evidence>
<dbReference type="InterPro" id="IPR001841">
    <property type="entry name" value="Znf_RING"/>
</dbReference>
<evidence type="ECO:0000313" key="6">
    <source>
        <dbReference type="Proteomes" id="UP000053424"/>
    </source>
</evidence>
<dbReference type="AlphaFoldDB" id="A0A0C3C4H2"/>
<evidence type="ECO:0000256" key="3">
    <source>
        <dbReference type="SAM" id="MobiDB-lite"/>
    </source>
</evidence>
<keyword evidence="6" id="KW-1185">Reference proteome</keyword>
<organism evidence="5 6">
    <name type="scientific">Hebeloma cylindrosporum</name>
    <dbReference type="NCBI Taxonomy" id="76867"/>
    <lineage>
        <taxon>Eukaryota</taxon>
        <taxon>Fungi</taxon>
        <taxon>Dikarya</taxon>
        <taxon>Basidiomycota</taxon>
        <taxon>Agaricomycotina</taxon>
        <taxon>Agaricomycetes</taxon>
        <taxon>Agaricomycetidae</taxon>
        <taxon>Agaricales</taxon>
        <taxon>Agaricineae</taxon>
        <taxon>Hymenogastraceae</taxon>
        <taxon>Hebeloma</taxon>
    </lineage>
</organism>
<gene>
    <name evidence="5" type="ORF">M413DRAFT_18125</name>
</gene>
<dbReference type="HOGENOM" id="CLU_045015_0_0_1"/>
<feature type="coiled-coil region" evidence="2">
    <location>
        <begin position="177"/>
        <end position="222"/>
    </location>
</feature>
<reference evidence="5 6" key="1">
    <citation type="submission" date="2014-04" db="EMBL/GenBank/DDBJ databases">
        <authorList>
            <consortium name="DOE Joint Genome Institute"/>
            <person name="Kuo A."/>
            <person name="Gay G."/>
            <person name="Dore J."/>
            <person name="Kohler A."/>
            <person name="Nagy L.G."/>
            <person name="Floudas D."/>
            <person name="Copeland A."/>
            <person name="Barry K.W."/>
            <person name="Cichocki N."/>
            <person name="Veneault-Fourrey C."/>
            <person name="LaButti K."/>
            <person name="Lindquist E.A."/>
            <person name="Lipzen A."/>
            <person name="Lundell T."/>
            <person name="Morin E."/>
            <person name="Murat C."/>
            <person name="Sun H."/>
            <person name="Tunlid A."/>
            <person name="Henrissat B."/>
            <person name="Grigoriev I.V."/>
            <person name="Hibbett D.S."/>
            <person name="Martin F."/>
            <person name="Nordberg H.P."/>
            <person name="Cantor M.N."/>
            <person name="Hua S.X."/>
        </authorList>
    </citation>
    <scope>NUCLEOTIDE SEQUENCE [LARGE SCALE GENOMIC DNA]</scope>
    <source>
        <strain evidence="6">h7</strain>
    </source>
</reference>
<feature type="compositionally biased region" description="Basic and acidic residues" evidence="3">
    <location>
        <begin position="429"/>
        <end position="440"/>
    </location>
</feature>
<dbReference type="SUPFAM" id="SSF57850">
    <property type="entry name" value="RING/U-box"/>
    <property type="match status" value="1"/>
</dbReference>
<dbReference type="EMBL" id="KN831775">
    <property type="protein sequence ID" value="KIM43760.1"/>
    <property type="molecule type" value="Genomic_DNA"/>
</dbReference>
<dbReference type="GO" id="GO:0008270">
    <property type="term" value="F:zinc ion binding"/>
    <property type="evidence" value="ECO:0007669"/>
    <property type="project" value="UniProtKB-KW"/>
</dbReference>
<evidence type="ECO:0000256" key="1">
    <source>
        <dbReference type="PROSITE-ProRule" id="PRU00175"/>
    </source>
</evidence>
<keyword evidence="1" id="KW-0862">Zinc</keyword>
<feature type="compositionally biased region" description="Polar residues" evidence="3">
    <location>
        <begin position="259"/>
        <end position="282"/>
    </location>
</feature>
<feature type="region of interest" description="Disordered" evidence="3">
    <location>
        <begin position="238"/>
        <end position="482"/>
    </location>
</feature>
<feature type="compositionally biased region" description="Low complexity" evidence="3">
    <location>
        <begin position="334"/>
        <end position="349"/>
    </location>
</feature>
<name>A0A0C3C4H2_HEBCY</name>
<feature type="compositionally biased region" description="Low complexity" evidence="3">
    <location>
        <begin position="357"/>
        <end position="372"/>
    </location>
</feature>
<feature type="compositionally biased region" description="Low complexity" evidence="3">
    <location>
        <begin position="283"/>
        <end position="294"/>
    </location>
</feature>
<dbReference type="PRINTS" id="PR01217">
    <property type="entry name" value="PRICHEXTENSN"/>
</dbReference>
<feature type="compositionally biased region" description="Pro residues" evidence="3">
    <location>
        <begin position="373"/>
        <end position="384"/>
    </location>
</feature>
<keyword evidence="1" id="KW-0863">Zinc-finger</keyword>
<dbReference type="OrthoDB" id="6105938at2759"/>
<dbReference type="STRING" id="686832.A0A0C3C4H2"/>
<dbReference type="PROSITE" id="PS50089">
    <property type="entry name" value="ZF_RING_2"/>
    <property type="match status" value="1"/>
</dbReference>
<keyword evidence="1" id="KW-0479">Metal-binding</keyword>
<sequence length="482" mass="52210">MLTLSPGCACDVCAEEYGPHRLPHSIPCGHVLCASCCTTIVEKTSPRLTPACPFCREHFTSDSVRLIRMDFTTSGWSTPRRVPVIDTFNNFNPEVLQRKTAHLSSGGSKTRIEVRRLEDKVAKAAAKKCSVEEVAALYRELEDFLVNDKDEFSSSLFLSAALLKAILKNHESHSEASKSAKTAEANLKHKIEELEHTNSKLEAELRRQRSQYTQKSQEAQQLHTQVNQLRALATTLGVTPPEMPNVPSVSPTPSPSPAHISTSPTPYSASQSSYTSPVSRFNSMHSRSVSMSSRPTTPAASLSPTRSHTPALSSANPPPRLAPPRSHTPGPGQSSASAAAAALPRSHTPAPTPPRAHTPSLARSPTPAARPYTPAPPPVPPIPSLPIRYGTPAPPTMASYRAQTPAPLVPPKSRRLSQPSPPKMALRSTSEEKADLHERWLPPNHHGIPIVDDYEYSGSSGRKSTRPPSRASFGIPSQYQRA</sequence>
<protein>
    <recommendedName>
        <fullName evidence="4">RING-type domain-containing protein</fullName>
    </recommendedName>
</protein>
<keyword evidence="2" id="KW-0175">Coiled coil</keyword>
<feature type="domain" description="RING-type" evidence="4">
    <location>
        <begin position="10"/>
        <end position="56"/>
    </location>
</feature>
<evidence type="ECO:0000256" key="2">
    <source>
        <dbReference type="SAM" id="Coils"/>
    </source>
</evidence>
<evidence type="ECO:0000313" key="5">
    <source>
        <dbReference type="EMBL" id="KIM43760.1"/>
    </source>
</evidence>
<reference evidence="6" key="2">
    <citation type="submission" date="2015-01" db="EMBL/GenBank/DDBJ databases">
        <title>Evolutionary Origins and Diversification of the Mycorrhizal Mutualists.</title>
        <authorList>
            <consortium name="DOE Joint Genome Institute"/>
            <consortium name="Mycorrhizal Genomics Consortium"/>
            <person name="Kohler A."/>
            <person name="Kuo A."/>
            <person name="Nagy L.G."/>
            <person name="Floudas D."/>
            <person name="Copeland A."/>
            <person name="Barry K.W."/>
            <person name="Cichocki N."/>
            <person name="Veneault-Fourrey C."/>
            <person name="LaButti K."/>
            <person name="Lindquist E.A."/>
            <person name="Lipzen A."/>
            <person name="Lundell T."/>
            <person name="Morin E."/>
            <person name="Murat C."/>
            <person name="Riley R."/>
            <person name="Ohm R."/>
            <person name="Sun H."/>
            <person name="Tunlid A."/>
            <person name="Henrissat B."/>
            <person name="Grigoriev I.V."/>
            <person name="Hibbett D.S."/>
            <person name="Martin F."/>
        </authorList>
    </citation>
    <scope>NUCLEOTIDE SEQUENCE [LARGE SCALE GENOMIC DNA]</scope>
    <source>
        <strain evidence="6">h7</strain>
    </source>
</reference>
<dbReference type="Proteomes" id="UP000053424">
    <property type="component" value="Unassembled WGS sequence"/>
</dbReference>